<name>A0A3D9XGG8_PARVE</name>
<feature type="chain" id="PRO_5017816873" evidence="1">
    <location>
        <begin position="17"/>
        <end position="212"/>
    </location>
</feature>
<proteinExistence type="predicted"/>
<gene>
    <name evidence="2" type="ORF">BDD41_2317</name>
</gene>
<comment type="caution">
    <text evidence="2">The sequence shown here is derived from an EMBL/GenBank/DDBJ whole genome shotgun (WGS) entry which is preliminary data.</text>
</comment>
<evidence type="ECO:0000313" key="2">
    <source>
        <dbReference type="EMBL" id="REF69607.1"/>
    </source>
</evidence>
<accession>A0A3D9XGG8</accession>
<dbReference type="RefSeq" id="WP_147304500.1">
    <property type="nucleotide sequence ID" value="NZ_CP038197.1"/>
</dbReference>
<keyword evidence="1" id="KW-0732">Signal</keyword>
<dbReference type="EMBL" id="QTUJ01000002">
    <property type="protein sequence ID" value="REF69607.1"/>
    <property type="molecule type" value="Genomic_DNA"/>
</dbReference>
<organism evidence="2 3">
    <name type="scientific">Paracoccus versutus</name>
    <name type="common">Thiobacillus versutus</name>
    <dbReference type="NCBI Taxonomy" id="34007"/>
    <lineage>
        <taxon>Bacteria</taxon>
        <taxon>Pseudomonadati</taxon>
        <taxon>Pseudomonadota</taxon>
        <taxon>Alphaproteobacteria</taxon>
        <taxon>Rhodobacterales</taxon>
        <taxon>Paracoccaceae</taxon>
        <taxon>Paracoccus</taxon>
    </lineage>
</organism>
<dbReference type="Proteomes" id="UP000256941">
    <property type="component" value="Unassembled WGS sequence"/>
</dbReference>
<protein>
    <submittedName>
        <fullName evidence="2">Uncharacterized protein</fullName>
    </submittedName>
</protein>
<evidence type="ECO:0000256" key="1">
    <source>
        <dbReference type="SAM" id="SignalP"/>
    </source>
</evidence>
<evidence type="ECO:0000313" key="3">
    <source>
        <dbReference type="Proteomes" id="UP000256941"/>
    </source>
</evidence>
<dbReference type="AlphaFoldDB" id="A0A3D9XGG8"/>
<sequence length="212" mass="22653">MALMLRTVSATCSALAFVPGAVLHAKDAQSFDRLAYVVAAEESCSSYGSNERGVRETVTRPTHKLDFSAEFGTSAMAQDPIISSAGSWADDAVRASDWVIAEQRLREVSQLEHGWYGDGSRAATISAKLGAAALLCELEQALPEGPAPLVSMDTDGYIVFSWKRGLLVGSLSVFDYDTFAYYVEQGEGNFASNGEAQLSKGLPADLVQILTT</sequence>
<reference evidence="2 3" key="1">
    <citation type="submission" date="2018-08" db="EMBL/GenBank/DDBJ databases">
        <title>Genomic Encyclopedia of Archaeal and Bacterial Type Strains, Phase II (KMG-II): from individual species to whole genera.</title>
        <authorList>
            <person name="Goeker M."/>
        </authorList>
    </citation>
    <scope>NUCLEOTIDE SEQUENCE [LARGE SCALE GENOMIC DNA]</scope>
    <source>
        <strain evidence="2 3">DSM 17099</strain>
    </source>
</reference>
<feature type="signal peptide" evidence="1">
    <location>
        <begin position="1"/>
        <end position="16"/>
    </location>
</feature>